<evidence type="ECO:0000313" key="3">
    <source>
        <dbReference type="Proteomes" id="UP000800036"/>
    </source>
</evidence>
<accession>A0A6A5V6H0</accession>
<dbReference type="SUPFAM" id="SSF51182">
    <property type="entry name" value="RmlC-like cupins"/>
    <property type="match status" value="1"/>
</dbReference>
<dbReference type="InterPro" id="IPR047142">
    <property type="entry name" value="OryJ/VirC-like"/>
</dbReference>
<dbReference type="EMBL" id="ML976691">
    <property type="protein sequence ID" value="KAF1971869.1"/>
    <property type="molecule type" value="Genomic_DNA"/>
</dbReference>
<dbReference type="InterPro" id="IPR014710">
    <property type="entry name" value="RmlC-like_jellyroll"/>
</dbReference>
<dbReference type="CDD" id="cd02231">
    <property type="entry name" value="cupin_BLL6423-like"/>
    <property type="match status" value="1"/>
</dbReference>
<feature type="compositionally biased region" description="Basic and acidic residues" evidence="1">
    <location>
        <begin position="1"/>
        <end position="10"/>
    </location>
</feature>
<name>A0A6A5V6H0_9PLEO</name>
<reference evidence="2" key="1">
    <citation type="journal article" date="2020" name="Stud. Mycol.">
        <title>101 Dothideomycetes genomes: a test case for predicting lifestyles and emergence of pathogens.</title>
        <authorList>
            <person name="Haridas S."/>
            <person name="Albert R."/>
            <person name="Binder M."/>
            <person name="Bloem J."/>
            <person name="Labutti K."/>
            <person name="Salamov A."/>
            <person name="Andreopoulos B."/>
            <person name="Baker S."/>
            <person name="Barry K."/>
            <person name="Bills G."/>
            <person name="Bluhm B."/>
            <person name="Cannon C."/>
            <person name="Castanera R."/>
            <person name="Culley D."/>
            <person name="Daum C."/>
            <person name="Ezra D."/>
            <person name="Gonzalez J."/>
            <person name="Henrissat B."/>
            <person name="Kuo A."/>
            <person name="Liang C."/>
            <person name="Lipzen A."/>
            <person name="Lutzoni F."/>
            <person name="Magnuson J."/>
            <person name="Mondo S."/>
            <person name="Nolan M."/>
            <person name="Ohm R."/>
            <person name="Pangilinan J."/>
            <person name="Park H.-J."/>
            <person name="Ramirez L."/>
            <person name="Alfaro M."/>
            <person name="Sun H."/>
            <person name="Tritt A."/>
            <person name="Yoshinaga Y."/>
            <person name="Zwiers L.-H."/>
            <person name="Turgeon B."/>
            <person name="Goodwin S."/>
            <person name="Spatafora J."/>
            <person name="Crous P."/>
            <person name="Grigoriev I."/>
        </authorList>
    </citation>
    <scope>NUCLEOTIDE SEQUENCE</scope>
    <source>
        <strain evidence="2">CBS 107.79</strain>
    </source>
</reference>
<evidence type="ECO:0000256" key="1">
    <source>
        <dbReference type="SAM" id="MobiDB-lite"/>
    </source>
</evidence>
<dbReference type="Proteomes" id="UP000800036">
    <property type="component" value="Unassembled WGS sequence"/>
</dbReference>
<proteinExistence type="predicted"/>
<dbReference type="PANTHER" id="PTHR36156">
    <property type="entry name" value="SLR2101 PROTEIN"/>
    <property type="match status" value="1"/>
</dbReference>
<dbReference type="InterPro" id="IPR011051">
    <property type="entry name" value="RmlC_Cupin_sf"/>
</dbReference>
<feature type="region of interest" description="Disordered" evidence="1">
    <location>
        <begin position="1"/>
        <end position="22"/>
    </location>
</feature>
<evidence type="ECO:0000313" key="2">
    <source>
        <dbReference type="EMBL" id="KAF1971869.1"/>
    </source>
</evidence>
<organism evidence="2 3">
    <name type="scientific">Bimuria novae-zelandiae CBS 107.79</name>
    <dbReference type="NCBI Taxonomy" id="1447943"/>
    <lineage>
        <taxon>Eukaryota</taxon>
        <taxon>Fungi</taxon>
        <taxon>Dikarya</taxon>
        <taxon>Ascomycota</taxon>
        <taxon>Pezizomycotina</taxon>
        <taxon>Dothideomycetes</taxon>
        <taxon>Pleosporomycetidae</taxon>
        <taxon>Pleosporales</taxon>
        <taxon>Massarineae</taxon>
        <taxon>Didymosphaeriaceae</taxon>
        <taxon>Bimuria</taxon>
    </lineage>
</organism>
<dbReference type="AlphaFoldDB" id="A0A6A5V6H0"/>
<dbReference type="OrthoDB" id="5840532at2759"/>
<dbReference type="PANTHER" id="PTHR36156:SF3">
    <property type="entry name" value="CUPIN 2 CONSERVED BARREL DOMAIN-CONTAINING PROTEIN"/>
    <property type="match status" value="1"/>
</dbReference>
<dbReference type="Gene3D" id="2.60.120.10">
    <property type="entry name" value="Jelly Rolls"/>
    <property type="match status" value="1"/>
</dbReference>
<keyword evidence="3" id="KW-1185">Reference proteome</keyword>
<sequence>MSEQRAKPAPKESPLPSINRHITTHDKSTGKAIFSNAVPEQNPTQVVPGAVFRQGYVTKKFPAQLNGDEDLTAYKSFLESPPGLVNHGGTVLRIVDCHPAYTSSMHRTVSLDYGIVLEGEIDLVLDSGEVRTMKRGDVAVQRGTMHAWRNNHPTEWARIAFVLQPCESVEVGGKKLNEDYGDMEGVKKSE</sequence>
<protein>
    <submittedName>
        <fullName evidence="2">Cupin domain-containing protein</fullName>
    </submittedName>
</protein>
<gene>
    <name evidence="2" type="ORF">BU23DRAFT_555699</name>
</gene>